<accession>A0A3G8ZQB2</accession>
<sequence length="303" mass="32231">MSEFDGPLPDGVAATDLAPFADSAAVADVAPFADVRDLVRLPEAPVGLSTASVYPEPTGLAFRRAAELGYDGVEVFVWTDAVSQSVSELRDLVQTYQIPVLSVHSPCVVITSRVWSTDPLVKLARSIEMAEALGASTVVTHPPFVWQRAAALDFSAAVAELQTRTAVKIAVENMFPARVRGSVISTYRPHWDPAVGGAGHQYYTLDLSHTATAESDALEMLGRMGSRMTHLHLADGTGSALDEHLVPGRGSQPCAQILGQLAASGFDGSIVVEISTRKSSVEDREIDLAQALSFARLHFAAAH</sequence>
<dbReference type="OrthoDB" id="3248123at2"/>
<organism evidence="2 3">
    <name type="scientific">Nakamurella antarctica</name>
    <dbReference type="NCBI Taxonomy" id="1902245"/>
    <lineage>
        <taxon>Bacteria</taxon>
        <taxon>Bacillati</taxon>
        <taxon>Actinomycetota</taxon>
        <taxon>Actinomycetes</taxon>
        <taxon>Nakamurellales</taxon>
        <taxon>Nakamurellaceae</taxon>
        <taxon>Nakamurella</taxon>
    </lineage>
</organism>
<keyword evidence="2" id="KW-0413">Isomerase</keyword>
<dbReference type="PANTHER" id="PTHR12110">
    <property type="entry name" value="HYDROXYPYRUVATE ISOMERASE"/>
    <property type="match status" value="1"/>
</dbReference>
<dbReference type="Pfam" id="PF01261">
    <property type="entry name" value="AP_endonuc_2"/>
    <property type="match status" value="1"/>
</dbReference>
<reference evidence="2 3" key="2">
    <citation type="submission" date="2018-12" db="EMBL/GenBank/DDBJ databases">
        <title>Nakamurella antarcticus sp. nov., isolated from Antarctica South Shetland Islands soil.</title>
        <authorList>
            <person name="Peng F."/>
        </authorList>
    </citation>
    <scope>NUCLEOTIDE SEQUENCE [LARGE SCALE GENOMIC DNA]</scope>
    <source>
        <strain evidence="2 3">S14-144</strain>
    </source>
</reference>
<proteinExistence type="predicted"/>
<dbReference type="Proteomes" id="UP000268084">
    <property type="component" value="Chromosome"/>
</dbReference>
<dbReference type="AlphaFoldDB" id="A0A3G8ZQB2"/>
<dbReference type="KEGG" id="nak:EH165_13360"/>
<dbReference type="GO" id="GO:0016853">
    <property type="term" value="F:isomerase activity"/>
    <property type="evidence" value="ECO:0007669"/>
    <property type="project" value="UniProtKB-KW"/>
</dbReference>
<reference evidence="2 3" key="1">
    <citation type="submission" date="2018-11" db="EMBL/GenBank/DDBJ databases">
        <authorList>
            <person name="Da X."/>
        </authorList>
    </citation>
    <scope>NUCLEOTIDE SEQUENCE [LARGE SCALE GENOMIC DNA]</scope>
    <source>
        <strain evidence="2 3">S14-144</strain>
    </source>
</reference>
<dbReference type="PANTHER" id="PTHR12110:SF47">
    <property type="match status" value="1"/>
</dbReference>
<dbReference type="InterPro" id="IPR050312">
    <property type="entry name" value="IolE/XylAMocC-like"/>
</dbReference>
<evidence type="ECO:0000259" key="1">
    <source>
        <dbReference type="Pfam" id="PF01261"/>
    </source>
</evidence>
<protein>
    <submittedName>
        <fullName evidence="2">Sugar phosphate isomerase/epimerase</fullName>
    </submittedName>
</protein>
<dbReference type="InterPro" id="IPR036237">
    <property type="entry name" value="Xyl_isomerase-like_sf"/>
</dbReference>
<feature type="domain" description="Xylose isomerase-like TIM barrel" evidence="1">
    <location>
        <begin position="62"/>
        <end position="293"/>
    </location>
</feature>
<name>A0A3G8ZQB2_9ACTN</name>
<gene>
    <name evidence="2" type="ORF">EH165_13360</name>
</gene>
<keyword evidence="3" id="KW-1185">Reference proteome</keyword>
<dbReference type="InterPro" id="IPR013022">
    <property type="entry name" value="Xyl_isomerase-like_TIM-brl"/>
</dbReference>
<dbReference type="EMBL" id="CP034170">
    <property type="protein sequence ID" value="AZI58987.1"/>
    <property type="molecule type" value="Genomic_DNA"/>
</dbReference>
<evidence type="ECO:0000313" key="3">
    <source>
        <dbReference type="Proteomes" id="UP000268084"/>
    </source>
</evidence>
<dbReference type="Gene3D" id="3.20.20.150">
    <property type="entry name" value="Divalent-metal-dependent TIM barrel enzymes"/>
    <property type="match status" value="1"/>
</dbReference>
<evidence type="ECO:0000313" key="2">
    <source>
        <dbReference type="EMBL" id="AZI58987.1"/>
    </source>
</evidence>
<dbReference type="SUPFAM" id="SSF51658">
    <property type="entry name" value="Xylose isomerase-like"/>
    <property type="match status" value="1"/>
</dbReference>